<dbReference type="InterPro" id="IPR036250">
    <property type="entry name" value="AcylCo_DH-like_C"/>
</dbReference>
<dbReference type="Gene3D" id="1.10.540.10">
    <property type="entry name" value="Acyl-CoA dehydrogenase/oxidase, N-terminal domain"/>
    <property type="match status" value="1"/>
</dbReference>
<feature type="compositionally biased region" description="Polar residues" evidence="3">
    <location>
        <begin position="124"/>
        <end position="133"/>
    </location>
</feature>
<gene>
    <name evidence="7" type="ORF">SAMN05216235_1116</name>
</gene>
<reference evidence="7 8" key="1">
    <citation type="submission" date="2016-10" db="EMBL/GenBank/DDBJ databases">
        <authorList>
            <person name="Varghese N."/>
            <person name="Submissions S."/>
        </authorList>
    </citation>
    <scope>NUCLEOTIDE SEQUENCE [LARGE SCALE GENOMIC DNA]</scope>
    <source>
        <strain evidence="7 8">CGMCC 1.6501</strain>
    </source>
</reference>
<dbReference type="CDD" id="cd00567">
    <property type="entry name" value="ACAD"/>
    <property type="match status" value="1"/>
</dbReference>
<dbReference type="InterPro" id="IPR037069">
    <property type="entry name" value="AcylCoA_DH/ox_N_sf"/>
</dbReference>
<evidence type="ECO:0000313" key="8">
    <source>
        <dbReference type="Proteomes" id="UP000183090"/>
    </source>
</evidence>
<organism evidence="7 8">
    <name type="scientific">Salinicoccus halodurans</name>
    <dbReference type="NCBI Taxonomy" id="407035"/>
    <lineage>
        <taxon>Bacteria</taxon>
        <taxon>Bacillati</taxon>
        <taxon>Bacillota</taxon>
        <taxon>Bacilli</taxon>
        <taxon>Bacillales</taxon>
        <taxon>Staphylococcaceae</taxon>
        <taxon>Salinicoccus</taxon>
    </lineage>
</organism>
<dbReference type="Pfam" id="PF08028">
    <property type="entry name" value="Acyl-CoA_dh_2"/>
    <property type="match status" value="1"/>
</dbReference>
<dbReference type="InterPro" id="IPR046373">
    <property type="entry name" value="Acyl-CoA_Oxase/DH_mid-dom_sf"/>
</dbReference>
<dbReference type="GO" id="GO:0003995">
    <property type="term" value="F:acyl-CoA dehydrogenase activity"/>
    <property type="evidence" value="ECO:0007669"/>
    <property type="project" value="TreeGrafter"/>
</dbReference>
<accession>A0AA94HG50</accession>
<evidence type="ECO:0000259" key="5">
    <source>
        <dbReference type="Pfam" id="PF02771"/>
    </source>
</evidence>
<evidence type="ECO:0000259" key="6">
    <source>
        <dbReference type="Pfam" id="PF08028"/>
    </source>
</evidence>
<feature type="region of interest" description="Disordered" evidence="3">
    <location>
        <begin position="124"/>
        <end position="145"/>
    </location>
</feature>
<dbReference type="InterPro" id="IPR009100">
    <property type="entry name" value="AcylCoA_DH/oxidase_NM_dom_sf"/>
</dbReference>
<name>A0AA94HG50_9STAP</name>
<dbReference type="EMBL" id="FOTB01000002">
    <property type="protein sequence ID" value="SFK67943.1"/>
    <property type="molecule type" value="Genomic_DNA"/>
</dbReference>
<dbReference type="Pfam" id="PF02770">
    <property type="entry name" value="Acyl-CoA_dh_M"/>
    <property type="match status" value="1"/>
</dbReference>
<dbReference type="PANTHER" id="PTHR43884">
    <property type="entry name" value="ACYL-COA DEHYDROGENASE"/>
    <property type="match status" value="1"/>
</dbReference>
<evidence type="ECO:0000256" key="1">
    <source>
        <dbReference type="ARBA" id="ARBA00022630"/>
    </source>
</evidence>
<dbReference type="Pfam" id="PF02771">
    <property type="entry name" value="Acyl-CoA_dh_N"/>
    <property type="match status" value="1"/>
</dbReference>
<protein>
    <submittedName>
        <fullName evidence="7">Acyl-CoA dehydrogenase</fullName>
    </submittedName>
</protein>
<feature type="domain" description="Acyl-CoA dehydrogenase/oxidase N-terminal" evidence="5">
    <location>
        <begin position="19"/>
        <end position="95"/>
    </location>
</feature>
<dbReference type="SUPFAM" id="SSF56645">
    <property type="entry name" value="Acyl-CoA dehydrogenase NM domain-like"/>
    <property type="match status" value="1"/>
</dbReference>
<dbReference type="InterPro" id="IPR013786">
    <property type="entry name" value="AcylCoA_DH/ox_N"/>
</dbReference>
<keyword evidence="1" id="KW-0285">Flavoprotein</keyword>
<dbReference type="PIRSF" id="PIRSF016578">
    <property type="entry name" value="HsaA"/>
    <property type="match status" value="1"/>
</dbReference>
<dbReference type="Gene3D" id="2.40.110.10">
    <property type="entry name" value="Butyryl-CoA Dehydrogenase, subunit A, domain 2"/>
    <property type="match status" value="1"/>
</dbReference>
<keyword evidence="2" id="KW-0560">Oxidoreductase</keyword>
<dbReference type="RefSeq" id="WP_200795319.1">
    <property type="nucleotide sequence ID" value="NZ_CP011366.1"/>
</dbReference>
<dbReference type="Proteomes" id="UP000183090">
    <property type="component" value="Unassembled WGS sequence"/>
</dbReference>
<evidence type="ECO:0000256" key="2">
    <source>
        <dbReference type="ARBA" id="ARBA00023002"/>
    </source>
</evidence>
<dbReference type="Gene3D" id="1.20.140.10">
    <property type="entry name" value="Butyryl-CoA Dehydrogenase, subunit A, domain 3"/>
    <property type="match status" value="1"/>
</dbReference>
<comment type="caution">
    <text evidence="7">The sequence shown here is derived from an EMBL/GenBank/DDBJ whole genome shotgun (WGS) entry which is preliminary data.</text>
</comment>
<dbReference type="SUPFAM" id="SSF47203">
    <property type="entry name" value="Acyl-CoA dehydrogenase C-terminal domain-like"/>
    <property type="match status" value="1"/>
</dbReference>
<dbReference type="GO" id="GO:0050660">
    <property type="term" value="F:flavin adenine dinucleotide binding"/>
    <property type="evidence" value="ECO:0007669"/>
    <property type="project" value="InterPro"/>
</dbReference>
<sequence>MNTLQELDMNGRLALTEETAKKFKESSREHDENVTFPFENFEALKAIGYPQLSIPKEYGGGGVSLHELMKHQEIIAKNDGATALSVGWHMGIIMDIGEKHSWDDEKYRKVVADVIENGSLINNLATEPATGSPTRGGRPETTARKDGDRWILNGRKTFATLSPILKYAVISASIEGTDEVGNFVVDTALKGVHIDETWNSVAMRASGSHDFIMKNVRVEAEDLVSYRTPGRKSPAGWLLHIPACYLGIARAAQEASVNFAAEYSPNSIKGTISELPNVQEKLGRVELMLMESEHFLYSVARKWDESSAEERQQMGNELGAVKTSIVNKAVEAVDLAMRVVGAKSLSADSELQRHYRNVRAGLHNPPMDDMVIIGLAKGSISRIKEARNEKMTSNAE</sequence>
<evidence type="ECO:0000259" key="4">
    <source>
        <dbReference type="Pfam" id="PF02770"/>
    </source>
</evidence>
<dbReference type="AlphaFoldDB" id="A0AA94HG50"/>
<evidence type="ECO:0000313" key="7">
    <source>
        <dbReference type="EMBL" id="SFK67943.1"/>
    </source>
</evidence>
<feature type="domain" description="Acyl-CoA oxidase/dehydrogenase middle" evidence="4">
    <location>
        <begin position="125"/>
        <end position="216"/>
    </location>
</feature>
<dbReference type="InterPro" id="IPR013107">
    <property type="entry name" value="Acyl-CoA_DH_C"/>
</dbReference>
<feature type="domain" description="Acyl-CoA dehydrogenase C-terminal" evidence="6">
    <location>
        <begin position="242"/>
        <end position="361"/>
    </location>
</feature>
<dbReference type="InterPro" id="IPR006091">
    <property type="entry name" value="Acyl-CoA_Oxase/DH_mid-dom"/>
</dbReference>
<evidence type="ECO:0000256" key="3">
    <source>
        <dbReference type="SAM" id="MobiDB-lite"/>
    </source>
</evidence>
<dbReference type="PANTHER" id="PTHR43884:SF25">
    <property type="entry name" value="ACYL-COA DEHYDROGENASE YDBM-RELATED"/>
    <property type="match status" value="1"/>
</dbReference>
<proteinExistence type="predicted"/>